<dbReference type="EMBL" id="CP006850">
    <property type="protein sequence ID" value="AHH18551.1"/>
    <property type="molecule type" value="Genomic_DNA"/>
</dbReference>
<dbReference type="Proteomes" id="UP000019150">
    <property type="component" value="Chromosome"/>
</dbReference>
<protein>
    <submittedName>
        <fullName evidence="3">Uncharacterized protein</fullName>
    </submittedName>
</protein>
<evidence type="ECO:0000313" key="3">
    <source>
        <dbReference type="EMBL" id="AHH18551.1"/>
    </source>
</evidence>
<sequence length="114" mass="12735">MNSRGREEALRSATDEATSRHGKVHEATVRLRTAEESLGTDKQVLLQRKTQLVEKGERLATRIRELSDQLTDAKVAVQHAEDTLDRHEESRAAAETKRDTALGALWETFGRGIA</sequence>
<accession>W5TMT7</accession>
<evidence type="ECO:0000256" key="2">
    <source>
        <dbReference type="SAM" id="MobiDB-lite"/>
    </source>
</evidence>
<dbReference type="RefSeq" id="WP_025349986.1">
    <property type="nucleotide sequence ID" value="NZ_CP006850.1"/>
</dbReference>
<dbReference type="PATRIC" id="fig|1415166.3.peg.3866"/>
<evidence type="ECO:0000256" key="1">
    <source>
        <dbReference type="SAM" id="Coils"/>
    </source>
</evidence>
<organism evidence="3 4">
    <name type="scientific">Nocardia nova SH22a</name>
    <dbReference type="NCBI Taxonomy" id="1415166"/>
    <lineage>
        <taxon>Bacteria</taxon>
        <taxon>Bacillati</taxon>
        <taxon>Actinomycetota</taxon>
        <taxon>Actinomycetes</taxon>
        <taxon>Mycobacteriales</taxon>
        <taxon>Nocardiaceae</taxon>
        <taxon>Nocardia</taxon>
    </lineage>
</organism>
<dbReference type="AlphaFoldDB" id="W5TMT7"/>
<dbReference type="KEGG" id="nno:NONO_c37670"/>
<evidence type="ECO:0000313" key="4">
    <source>
        <dbReference type="Proteomes" id="UP000019150"/>
    </source>
</evidence>
<dbReference type="HOGENOM" id="CLU_2118517_0_0_11"/>
<reference evidence="3 4" key="1">
    <citation type="journal article" date="2014" name="Appl. Environ. Microbiol.">
        <title>Insights into the Microbial Degradation of Rubber and Gutta-Percha by Analysis of the Complete Genome of Nocardia nova SH22a.</title>
        <authorList>
            <person name="Luo Q."/>
            <person name="Hiessl S."/>
            <person name="Poehlein A."/>
            <person name="Daniel R."/>
            <person name="Steinbuchel A."/>
        </authorList>
    </citation>
    <scope>NUCLEOTIDE SEQUENCE [LARGE SCALE GENOMIC DNA]</scope>
    <source>
        <strain evidence="3">SH22a</strain>
    </source>
</reference>
<proteinExistence type="predicted"/>
<keyword evidence="1" id="KW-0175">Coiled coil</keyword>
<dbReference type="STRING" id="1415166.NONO_c37670"/>
<keyword evidence="4" id="KW-1185">Reference proteome</keyword>
<name>W5TMT7_9NOCA</name>
<feature type="region of interest" description="Disordered" evidence="2">
    <location>
        <begin position="1"/>
        <end position="35"/>
    </location>
</feature>
<gene>
    <name evidence="3" type="ORF">NONO_c37670</name>
</gene>
<feature type="coiled-coil region" evidence="1">
    <location>
        <begin position="63"/>
        <end position="97"/>
    </location>
</feature>